<dbReference type="Proteomes" id="UP000192491">
    <property type="component" value="Unassembled WGS sequence"/>
</dbReference>
<gene>
    <name evidence="1" type="ORF">BWK73_04690</name>
</gene>
<dbReference type="SUPFAM" id="SSF69279">
    <property type="entry name" value="Phage tail proteins"/>
    <property type="match status" value="1"/>
</dbReference>
<evidence type="ECO:0000313" key="1">
    <source>
        <dbReference type="EMBL" id="OQX16164.1"/>
    </source>
</evidence>
<dbReference type="Pfam" id="PF05954">
    <property type="entry name" value="Phage_GPD"/>
    <property type="match status" value="1"/>
</dbReference>
<reference evidence="1 2" key="1">
    <citation type="submission" date="2017-01" db="EMBL/GenBank/DDBJ databases">
        <title>Novel large sulfur bacteria in the metagenomes of groundwater-fed chemosynthetic microbial mats in the Lake Huron basin.</title>
        <authorList>
            <person name="Sharrar A.M."/>
            <person name="Flood B.E."/>
            <person name="Bailey J.V."/>
            <person name="Jones D.S."/>
            <person name="Biddanda B."/>
            <person name="Ruberg S.A."/>
            <person name="Marcus D.N."/>
            <person name="Dick G.J."/>
        </authorList>
    </citation>
    <scope>NUCLEOTIDE SEQUENCE [LARGE SCALE GENOMIC DNA]</scope>
    <source>
        <strain evidence="1">A8</strain>
    </source>
</reference>
<accession>A0A1Y1QXI4</accession>
<evidence type="ECO:0000313" key="2">
    <source>
        <dbReference type="Proteomes" id="UP000192491"/>
    </source>
</evidence>
<dbReference type="EMBL" id="MTEJ01000007">
    <property type="protein sequence ID" value="OQX16164.1"/>
    <property type="molecule type" value="Genomic_DNA"/>
</dbReference>
<proteinExistence type="predicted"/>
<organism evidence="1 2">
    <name type="scientific">Thiothrix lacustris</name>
    <dbReference type="NCBI Taxonomy" id="525917"/>
    <lineage>
        <taxon>Bacteria</taxon>
        <taxon>Pseudomonadati</taxon>
        <taxon>Pseudomonadota</taxon>
        <taxon>Gammaproteobacteria</taxon>
        <taxon>Thiotrichales</taxon>
        <taxon>Thiotrichaceae</taxon>
        <taxon>Thiothrix</taxon>
    </lineage>
</organism>
<name>A0A1Y1QXI4_9GAMM</name>
<comment type="caution">
    <text evidence="1">The sequence shown here is derived from an EMBL/GenBank/DDBJ whole genome shotgun (WGS) entry which is preliminary data.</text>
</comment>
<dbReference type="AlphaFoldDB" id="A0A1Y1QXI4"/>
<evidence type="ECO:0008006" key="3">
    <source>
        <dbReference type="Google" id="ProtNLM"/>
    </source>
</evidence>
<protein>
    <recommendedName>
        <fullName evidence="3">Phage tail protein</fullName>
    </recommendedName>
</protein>
<sequence length="328" mass="35449">MQPIFKAIVGGVDVTSTLAENAASFTHTDQRGFESDSLEFTMADPGADYALPARGRTLLWSCGYVGKPLVYRGAFEVDEVGQSGGASTHDTITVRCKSADMRKSLKVHKTRSFHRKTLGEILTQVASDHELKPRISTQFASIAVDHLDQTNESDINLITRVAKEYNAVAKVADGYLIFVERGAATDASGVPLPPVVISRGLTYQHDYLVADRDQYTGVIAKYRPSEKAKTQQVVVGSEDNPRTLKMIYKSEAAARTAAEAAMNGMTNGTETITLSLSDGIPELFAEMPLVLLGYRPEIDGAGWVVESVTTTLDGRLEQTVNAERGGSG</sequence>